<protein>
    <submittedName>
        <fullName evidence="1">SIR2-like protein</fullName>
    </submittedName>
</protein>
<name>A0A3N1P8N1_9GAMM</name>
<dbReference type="EMBL" id="RJUL01000006">
    <property type="protein sequence ID" value="ROQ24903.1"/>
    <property type="molecule type" value="Genomic_DNA"/>
</dbReference>
<gene>
    <name evidence="1" type="ORF">EDC28_106150</name>
</gene>
<sequence>MDRKLLIFGNGLGMALDHTHFSLDRALAEIWNRPNFLTDVQRQLVERCLGRQGAPVGEHELDTLHQAITYCKALSHIGEGDVHWLTQDGLSFPEVTATYLHKVATELHNYENELPKGFEDGLVDFIKTTRSHVATLNYDKLLYNSFIDNDVFNGYRGYLVDGMLGQGFSSDALERKYGNKFGYYLHLHGSPLFVNYYEDVVKLSRHQLTVDRDEPSEHIVLTHIKRKPSVIAASNVLSTYWDYLQFALFESKEIILFGYSGLDTHLNVLLRPYLTSKSLRVVEWSGAGEQGTRERFWQNTLGQAVSVTRLDNITEFADW</sequence>
<reference evidence="1 2" key="1">
    <citation type="submission" date="2018-11" db="EMBL/GenBank/DDBJ databases">
        <title>Genomic Encyclopedia of Type Strains, Phase IV (KMG-IV): sequencing the most valuable type-strain genomes for metagenomic binning, comparative biology and taxonomic classification.</title>
        <authorList>
            <person name="Goeker M."/>
        </authorList>
    </citation>
    <scope>NUCLEOTIDE SEQUENCE [LARGE SCALE GENOMIC DNA]</scope>
    <source>
        <strain evidence="1 2">DSM 21945</strain>
    </source>
</reference>
<organism evidence="1 2">
    <name type="scientific">Gallaecimonas pentaromativorans</name>
    <dbReference type="NCBI Taxonomy" id="584787"/>
    <lineage>
        <taxon>Bacteria</taxon>
        <taxon>Pseudomonadati</taxon>
        <taxon>Pseudomonadota</taxon>
        <taxon>Gammaproteobacteria</taxon>
        <taxon>Enterobacterales</taxon>
        <taxon>Gallaecimonadaceae</taxon>
        <taxon>Gallaecimonas</taxon>
    </lineage>
</organism>
<evidence type="ECO:0000313" key="2">
    <source>
        <dbReference type="Proteomes" id="UP000268033"/>
    </source>
</evidence>
<proteinExistence type="predicted"/>
<dbReference type="Proteomes" id="UP000268033">
    <property type="component" value="Unassembled WGS sequence"/>
</dbReference>
<keyword evidence="2" id="KW-1185">Reference proteome</keyword>
<dbReference type="AlphaFoldDB" id="A0A3N1P8N1"/>
<accession>A0A3N1P8N1</accession>
<comment type="caution">
    <text evidence="1">The sequence shown here is derived from an EMBL/GenBank/DDBJ whole genome shotgun (WGS) entry which is preliminary data.</text>
</comment>
<evidence type="ECO:0000313" key="1">
    <source>
        <dbReference type="EMBL" id="ROQ24903.1"/>
    </source>
</evidence>